<name>A0A7W7CZ95_9ACTN</name>
<protein>
    <submittedName>
        <fullName evidence="2">Uncharacterized protein YodC (DUF2158 family)</fullName>
    </submittedName>
</protein>
<evidence type="ECO:0000313" key="2">
    <source>
        <dbReference type="EMBL" id="MBB4696078.1"/>
    </source>
</evidence>
<organism evidence="2 3">
    <name type="scientific">Paractinoplanes abujensis</name>
    <dbReference type="NCBI Taxonomy" id="882441"/>
    <lineage>
        <taxon>Bacteria</taxon>
        <taxon>Bacillati</taxon>
        <taxon>Actinomycetota</taxon>
        <taxon>Actinomycetes</taxon>
        <taxon>Micromonosporales</taxon>
        <taxon>Micromonosporaceae</taxon>
        <taxon>Paractinoplanes</taxon>
    </lineage>
</organism>
<evidence type="ECO:0000256" key="1">
    <source>
        <dbReference type="SAM" id="MobiDB-lite"/>
    </source>
</evidence>
<sequence length="246" mass="25913">MRRRVMLSLVAAGLVAGCGSRSGTPSGPASASSVPSGGPSMTPSEVAAAREAVAADYAWFEGVADLRKGFCFVWVRDVRPAQVLKRMGAKELERIGWQQMVGAGDGQRGAIEKYYFGVSRLDDDWSLVIEDNGTLGRADDLLRPLSEGTTLVCLYRATDGSGRFLLLEDGAAQLEFDPAAPARRDGARAESLAPEISAAGIGAGGDATAGAFALAERLTGVGLSLELLQERTYLFSEVPTGQRKSQ</sequence>
<comment type="caution">
    <text evidence="2">The sequence shown here is derived from an EMBL/GenBank/DDBJ whole genome shotgun (WGS) entry which is preliminary data.</text>
</comment>
<evidence type="ECO:0000313" key="3">
    <source>
        <dbReference type="Proteomes" id="UP000542742"/>
    </source>
</evidence>
<dbReference type="PROSITE" id="PS51257">
    <property type="entry name" value="PROKAR_LIPOPROTEIN"/>
    <property type="match status" value="1"/>
</dbReference>
<accession>A0A7W7CZ95</accession>
<keyword evidence="3" id="KW-1185">Reference proteome</keyword>
<reference evidence="2 3" key="1">
    <citation type="submission" date="2020-08" db="EMBL/GenBank/DDBJ databases">
        <title>Sequencing the genomes of 1000 actinobacteria strains.</title>
        <authorList>
            <person name="Klenk H.-P."/>
        </authorList>
    </citation>
    <scope>NUCLEOTIDE SEQUENCE [LARGE SCALE GENOMIC DNA]</scope>
    <source>
        <strain evidence="2 3">DSM 45518</strain>
    </source>
</reference>
<dbReference type="AlphaFoldDB" id="A0A7W7CZ95"/>
<dbReference type="Proteomes" id="UP000542742">
    <property type="component" value="Unassembled WGS sequence"/>
</dbReference>
<dbReference type="RefSeq" id="WP_184954340.1">
    <property type="nucleotide sequence ID" value="NZ_BOMC01000057.1"/>
</dbReference>
<gene>
    <name evidence="2" type="ORF">BKA14_006226</name>
</gene>
<dbReference type="Pfam" id="PF20062">
    <property type="entry name" value="DUF6461"/>
    <property type="match status" value="1"/>
</dbReference>
<feature type="region of interest" description="Disordered" evidence="1">
    <location>
        <begin position="20"/>
        <end position="43"/>
    </location>
</feature>
<proteinExistence type="predicted"/>
<dbReference type="EMBL" id="JACHMF010000001">
    <property type="protein sequence ID" value="MBB4696078.1"/>
    <property type="molecule type" value="Genomic_DNA"/>
</dbReference>
<dbReference type="InterPro" id="IPR045592">
    <property type="entry name" value="DUF6461"/>
</dbReference>